<dbReference type="AlphaFoldDB" id="A0A811LA18"/>
<dbReference type="Proteomes" id="UP000783686">
    <property type="component" value="Unassembled WGS sequence"/>
</dbReference>
<gene>
    <name evidence="1" type="ORF">BOKJ2_LOCUS11942</name>
</gene>
<keyword evidence="2" id="KW-1185">Reference proteome</keyword>
<dbReference type="EMBL" id="CAJFDH010000005">
    <property type="protein sequence ID" value="CAD5226167.1"/>
    <property type="molecule type" value="Genomic_DNA"/>
</dbReference>
<dbReference type="OrthoDB" id="10551627at2759"/>
<sequence length="523" mass="61470">MKQKFLRPTASLGGNSRRDDEALKFKAKLIESGIAQQFPPCNDFQSFATSNISSQYVKKRKAELMKDVMNNLKTNIGSLKKVKQLYDQCQQSPVVTKRRFVPGRDAKDAEFNTDYLRRGLKEENLEDNNDFYRIYRYVLAVLFQYGAPYLDPLVLGHTVYIGRPDGQTFGYEDTCVPQMGADKCDDMAEYVLNVTHVYKFPKFFYFPRNVQYRKQLLEQLLYIFENSQDYGKYDTCEDFITDVFPIYYRKMLNDYMEKSGHTLSDIDVDFLKMYTEVIEAFETTKKVLDLKEDQKDKIGETLEKKIKIMPFYHPVYDEDGFNNYFGNAGIDVNTLWSNRYILNMRKFLQYCYDHSKGVYTASLKKHVEMFEEEGIRYIGFGFEAIDILYYHKAYPPAINFASLAGVIDQPAINQIIYNAYQKQNRLFIRRNNLAGKKLDYLSGDQLYFVNLAQTFVLRDISYNMQKFSQPKSAAWDFFKCQRAFSNTFNCNKGMVYYKEDNCKIVKGLIQPNYDLSYYKIDKE</sequence>
<comment type="caution">
    <text evidence="1">The sequence shown here is derived from an EMBL/GenBank/DDBJ whole genome shotgun (WGS) entry which is preliminary data.</text>
</comment>
<organism evidence="1 2">
    <name type="scientific">Bursaphelenchus okinawaensis</name>
    <dbReference type="NCBI Taxonomy" id="465554"/>
    <lineage>
        <taxon>Eukaryota</taxon>
        <taxon>Metazoa</taxon>
        <taxon>Ecdysozoa</taxon>
        <taxon>Nematoda</taxon>
        <taxon>Chromadorea</taxon>
        <taxon>Rhabditida</taxon>
        <taxon>Tylenchina</taxon>
        <taxon>Tylenchomorpha</taxon>
        <taxon>Aphelenchoidea</taxon>
        <taxon>Aphelenchoididae</taxon>
        <taxon>Bursaphelenchus</taxon>
    </lineage>
</organism>
<protein>
    <submittedName>
        <fullName evidence="1">Uncharacterized protein</fullName>
    </submittedName>
</protein>
<accession>A0A811LA18</accession>
<dbReference type="EMBL" id="CAJFCW020000005">
    <property type="protein sequence ID" value="CAG9121859.1"/>
    <property type="molecule type" value="Genomic_DNA"/>
</dbReference>
<evidence type="ECO:0000313" key="1">
    <source>
        <dbReference type="EMBL" id="CAD5226167.1"/>
    </source>
</evidence>
<dbReference type="Proteomes" id="UP000614601">
    <property type="component" value="Unassembled WGS sequence"/>
</dbReference>
<evidence type="ECO:0000313" key="2">
    <source>
        <dbReference type="Proteomes" id="UP000614601"/>
    </source>
</evidence>
<proteinExistence type="predicted"/>
<reference evidence="1" key="1">
    <citation type="submission" date="2020-09" db="EMBL/GenBank/DDBJ databases">
        <authorList>
            <person name="Kikuchi T."/>
        </authorList>
    </citation>
    <scope>NUCLEOTIDE SEQUENCE</scope>
    <source>
        <strain evidence="1">SH1</strain>
    </source>
</reference>
<name>A0A811LA18_9BILA</name>
<dbReference type="SUPFAM" id="SSF55486">
    <property type="entry name" value="Metalloproteases ('zincins'), catalytic domain"/>
    <property type="match status" value="1"/>
</dbReference>